<feature type="domain" description="Exonuclease" evidence="5">
    <location>
        <begin position="49"/>
        <end position="127"/>
    </location>
</feature>
<dbReference type="InterPro" id="IPR012337">
    <property type="entry name" value="RNaseH-like_sf"/>
</dbReference>
<dbReference type="Gene3D" id="3.30.420.10">
    <property type="entry name" value="Ribonuclease H-like superfamily/Ribonuclease H"/>
    <property type="match status" value="1"/>
</dbReference>
<dbReference type="SUPFAM" id="SSF53098">
    <property type="entry name" value="Ribonuclease H-like"/>
    <property type="match status" value="1"/>
</dbReference>
<evidence type="ECO:0000256" key="3">
    <source>
        <dbReference type="ARBA" id="ARBA00022839"/>
    </source>
</evidence>
<evidence type="ECO:0000256" key="2">
    <source>
        <dbReference type="ARBA" id="ARBA00022801"/>
    </source>
</evidence>
<feature type="region of interest" description="Disordered" evidence="4">
    <location>
        <begin position="1"/>
        <end position="21"/>
    </location>
</feature>
<dbReference type="InterPro" id="IPR036397">
    <property type="entry name" value="RNaseH_sf"/>
</dbReference>
<feature type="non-terminal residue" evidence="6">
    <location>
        <position position="128"/>
    </location>
</feature>
<gene>
    <name evidence="6" type="ORF">JKP88DRAFT_303490</name>
</gene>
<evidence type="ECO:0000313" key="6">
    <source>
        <dbReference type="EMBL" id="KAG5188880.1"/>
    </source>
</evidence>
<dbReference type="Proteomes" id="UP000664859">
    <property type="component" value="Unassembled WGS sequence"/>
</dbReference>
<sequence length="128" mass="14459">MQAPSKRDIAGPGGKRRKALDAPPQEFDYLLVMDFEWSKSLSGFGAGVQIPLEIIEFPAVLYRQRPRNPKLELVAEFQRYCRPVKTPLLSPFSMELTGIKQEQVSAAETLPVVLQEFEVWLGEQGLLQ</sequence>
<keyword evidence="7" id="KW-1185">Reference proteome</keyword>
<evidence type="ECO:0000256" key="1">
    <source>
        <dbReference type="ARBA" id="ARBA00022722"/>
    </source>
</evidence>
<dbReference type="OrthoDB" id="448399at2759"/>
<protein>
    <recommendedName>
        <fullName evidence="5">Exonuclease domain-containing protein</fullName>
    </recommendedName>
</protein>
<dbReference type="EMBL" id="JAFCMP010000061">
    <property type="protein sequence ID" value="KAG5188880.1"/>
    <property type="molecule type" value="Genomic_DNA"/>
</dbReference>
<dbReference type="PANTHER" id="PTHR23044">
    <property type="entry name" value="3'-5' EXONUCLEASE ERI1-RELATED"/>
    <property type="match status" value="1"/>
</dbReference>
<dbReference type="Pfam" id="PF00929">
    <property type="entry name" value="RNase_T"/>
    <property type="match status" value="1"/>
</dbReference>
<keyword evidence="3" id="KW-0269">Exonuclease</keyword>
<reference evidence="6" key="1">
    <citation type="submission" date="2021-02" db="EMBL/GenBank/DDBJ databases">
        <title>First Annotated Genome of the Yellow-green Alga Tribonema minus.</title>
        <authorList>
            <person name="Mahan K.M."/>
        </authorList>
    </citation>
    <scope>NUCLEOTIDE SEQUENCE</scope>
    <source>
        <strain evidence="6">UTEX B ZZ1240</strain>
    </source>
</reference>
<dbReference type="CDD" id="cd06133">
    <property type="entry name" value="ERI-1_3'hExo_like"/>
    <property type="match status" value="1"/>
</dbReference>
<comment type="caution">
    <text evidence="6">The sequence shown here is derived from an EMBL/GenBank/DDBJ whole genome shotgun (WGS) entry which is preliminary data.</text>
</comment>
<evidence type="ECO:0000259" key="5">
    <source>
        <dbReference type="Pfam" id="PF00929"/>
    </source>
</evidence>
<evidence type="ECO:0000313" key="7">
    <source>
        <dbReference type="Proteomes" id="UP000664859"/>
    </source>
</evidence>
<name>A0A835Z8D9_9STRA</name>
<evidence type="ECO:0000256" key="4">
    <source>
        <dbReference type="SAM" id="MobiDB-lite"/>
    </source>
</evidence>
<dbReference type="AlphaFoldDB" id="A0A835Z8D9"/>
<accession>A0A835Z8D9</accession>
<organism evidence="6 7">
    <name type="scientific">Tribonema minus</name>
    <dbReference type="NCBI Taxonomy" id="303371"/>
    <lineage>
        <taxon>Eukaryota</taxon>
        <taxon>Sar</taxon>
        <taxon>Stramenopiles</taxon>
        <taxon>Ochrophyta</taxon>
        <taxon>PX clade</taxon>
        <taxon>Xanthophyceae</taxon>
        <taxon>Tribonematales</taxon>
        <taxon>Tribonemataceae</taxon>
        <taxon>Tribonema</taxon>
    </lineage>
</organism>
<dbReference type="GO" id="GO:0000175">
    <property type="term" value="F:3'-5'-RNA exonuclease activity"/>
    <property type="evidence" value="ECO:0007669"/>
    <property type="project" value="InterPro"/>
</dbReference>
<dbReference type="PANTHER" id="PTHR23044:SF61">
    <property type="entry name" value="3'-5' EXORIBONUCLEASE 1-RELATED"/>
    <property type="match status" value="1"/>
</dbReference>
<dbReference type="InterPro" id="IPR051274">
    <property type="entry name" value="3-5_Exoribonuclease"/>
</dbReference>
<dbReference type="InterPro" id="IPR013520">
    <property type="entry name" value="Ribonucl_H"/>
</dbReference>
<dbReference type="GO" id="GO:0003676">
    <property type="term" value="F:nucleic acid binding"/>
    <property type="evidence" value="ECO:0007669"/>
    <property type="project" value="InterPro"/>
</dbReference>
<keyword evidence="2" id="KW-0378">Hydrolase</keyword>
<proteinExistence type="predicted"/>
<keyword evidence="1" id="KW-0540">Nuclease</keyword>
<dbReference type="InterPro" id="IPR047201">
    <property type="entry name" value="ERI-1_3'hExo-like"/>
</dbReference>